<dbReference type="InParanoid" id="G9ESY7"/>
<name>G9ESY7_9GAMM</name>
<dbReference type="GO" id="GO:0009279">
    <property type="term" value="C:cell outer membrane"/>
    <property type="evidence" value="ECO:0007669"/>
    <property type="project" value="UniProtKB-SubCell"/>
</dbReference>
<dbReference type="Gene3D" id="2.20.200.10">
    <property type="entry name" value="Outer membrane efflux proteins (OEP)"/>
    <property type="match status" value="1"/>
</dbReference>
<keyword evidence="2" id="KW-0564">Palmitate</keyword>
<protein>
    <recommendedName>
        <fullName evidence="5">Outer membrane efflux protein</fullName>
    </recommendedName>
</protein>
<keyword evidence="2" id="KW-0812">Transmembrane</keyword>
<comment type="similarity">
    <text evidence="1 2">Belongs to the outer membrane factor (OMF) (TC 1.B.17) family.</text>
</comment>
<dbReference type="NCBIfam" id="TIGR01845">
    <property type="entry name" value="outer_NodT"/>
    <property type="match status" value="1"/>
</dbReference>
<reference evidence="3 4" key="1">
    <citation type="journal article" date="2011" name="BMC Genomics">
        <title>Insight into cross-talk between intra-amoebal pathogens.</title>
        <authorList>
            <person name="Gimenez G."/>
            <person name="Bertelli C."/>
            <person name="Moliner C."/>
            <person name="Robert C."/>
            <person name="Raoult D."/>
            <person name="Fournier P.E."/>
            <person name="Greub G."/>
        </authorList>
    </citation>
    <scope>NUCLEOTIDE SEQUENCE [LARGE SCALE GENOMIC DNA]</scope>
    <source>
        <strain evidence="3 4">LLAP12</strain>
    </source>
</reference>
<keyword evidence="2" id="KW-0472">Membrane</keyword>
<dbReference type="HOGENOM" id="CLU_012817_13_0_6"/>
<organism evidence="3 4">
    <name type="scientific">Legionella drancourtii LLAP12</name>
    <dbReference type="NCBI Taxonomy" id="658187"/>
    <lineage>
        <taxon>Bacteria</taxon>
        <taxon>Pseudomonadati</taxon>
        <taxon>Pseudomonadota</taxon>
        <taxon>Gammaproteobacteria</taxon>
        <taxon>Legionellales</taxon>
        <taxon>Legionellaceae</taxon>
        <taxon>Legionella</taxon>
    </lineage>
</organism>
<dbReference type="GO" id="GO:0015562">
    <property type="term" value="F:efflux transmembrane transporter activity"/>
    <property type="evidence" value="ECO:0007669"/>
    <property type="project" value="InterPro"/>
</dbReference>
<keyword evidence="2" id="KW-0449">Lipoprotein</keyword>
<dbReference type="InterPro" id="IPR003423">
    <property type="entry name" value="OMP_efflux"/>
</dbReference>
<dbReference type="RefSeq" id="WP_006872291.1">
    <property type="nucleotide sequence ID" value="NZ_JH413847.1"/>
</dbReference>
<sequence>MHDFKVRPGLFIGILLLSGLQSACMVGPNFRPPAAPKVRAYTESPLPAKTVKTKANGGQAQTFRQDKDIPLLWWELYHSPEINRLVKAGLINSPNLVAAAATLRQARENWKAQIGTSLLPAINASMGVIRQRYSGVQIGIPGDSATFSLYNPAFNLSYTLDVFGGARRQIEGLRAQVDYQQFEEIAAHLTLTSNIVTTAVNIASYQAQIDATKDLIKAEAGILNILKNQYRLGGVSNANVLTQQTLLEQSKATLPPLEKSLSLAKHSLSVLVGAFPDGPLPTIKLDRLTLPTELPVTLPSMLVRQRPDVRASEALLHAACAQIGVATANLFPQITLTGSDGWLNSSWSQLFTAPNNVWSIAAQVAQPLFQGGALFAKRRAAIDAFQQSAAQYKQTVLQAFQNVADVLRAIETDARTFQAQVRAEESAHASLTLITQQYRLGGVNYINLLNAQQQYQQARINRIQAQATRYTDTAALFQALGGGWWQKPWCVKECL</sequence>
<dbReference type="eggNOG" id="COG1538">
    <property type="taxonomic scope" value="Bacteria"/>
</dbReference>
<gene>
    <name evidence="3" type="ORF">LDG_8416</name>
</gene>
<evidence type="ECO:0000256" key="1">
    <source>
        <dbReference type="ARBA" id="ARBA00007613"/>
    </source>
</evidence>
<proteinExistence type="inferred from homology"/>
<dbReference type="EMBL" id="JH413847">
    <property type="protein sequence ID" value="EHL29454.1"/>
    <property type="molecule type" value="Genomic_DNA"/>
</dbReference>
<dbReference type="Pfam" id="PF02321">
    <property type="entry name" value="OEP"/>
    <property type="match status" value="2"/>
</dbReference>
<dbReference type="PANTHER" id="PTHR30203">
    <property type="entry name" value="OUTER MEMBRANE CATION EFFLUX PROTEIN"/>
    <property type="match status" value="1"/>
</dbReference>
<evidence type="ECO:0000256" key="2">
    <source>
        <dbReference type="RuleBase" id="RU362097"/>
    </source>
</evidence>
<dbReference type="InterPro" id="IPR010131">
    <property type="entry name" value="MdtP/NodT-like"/>
</dbReference>
<evidence type="ECO:0000313" key="3">
    <source>
        <dbReference type="EMBL" id="EHL29454.1"/>
    </source>
</evidence>
<evidence type="ECO:0000313" key="4">
    <source>
        <dbReference type="Proteomes" id="UP000002770"/>
    </source>
</evidence>
<dbReference type="Proteomes" id="UP000002770">
    <property type="component" value="Unassembled WGS sequence"/>
</dbReference>
<evidence type="ECO:0008006" key="5">
    <source>
        <dbReference type="Google" id="ProtNLM"/>
    </source>
</evidence>
<dbReference type="Gene3D" id="1.20.1600.10">
    <property type="entry name" value="Outer membrane efflux proteins (OEP)"/>
    <property type="match status" value="1"/>
</dbReference>
<accession>G9ESY7</accession>
<dbReference type="SUPFAM" id="SSF56954">
    <property type="entry name" value="Outer membrane efflux proteins (OEP)"/>
    <property type="match status" value="1"/>
</dbReference>
<keyword evidence="2" id="KW-1134">Transmembrane beta strand</keyword>
<comment type="subcellular location">
    <subcellularLocation>
        <location evidence="2">Cell outer membrane</location>
        <topology evidence="2">Lipid-anchor</topology>
    </subcellularLocation>
</comment>
<keyword evidence="4" id="KW-1185">Reference proteome</keyword>
<dbReference type="PANTHER" id="PTHR30203:SF33">
    <property type="entry name" value="BLR4455 PROTEIN"/>
    <property type="match status" value="1"/>
</dbReference>
<dbReference type="STRING" id="658187.LDG_8416"/>
<dbReference type="AlphaFoldDB" id="G9ESY7"/>